<feature type="region of interest" description="Disordered" evidence="1">
    <location>
        <begin position="42"/>
        <end position="63"/>
    </location>
</feature>
<protein>
    <submittedName>
        <fullName evidence="2">Uncharacterized protein</fullName>
    </submittedName>
</protein>
<dbReference type="Proteomes" id="UP000092461">
    <property type="component" value="Unassembled WGS sequence"/>
</dbReference>
<evidence type="ECO:0000313" key="2">
    <source>
        <dbReference type="EnsemblMetazoa" id="LLOJ001762-PA"/>
    </source>
</evidence>
<organism evidence="2 3">
    <name type="scientific">Lutzomyia longipalpis</name>
    <name type="common">Sand fly</name>
    <dbReference type="NCBI Taxonomy" id="7200"/>
    <lineage>
        <taxon>Eukaryota</taxon>
        <taxon>Metazoa</taxon>
        <taxon>Ecdysozoa</taxon>
        <taxon>Arthropoda</taxon>
        <taxon>Hexapoda</taxon>
        <taxon>Insecta</taxon>
        <taxon>Pterygota</taxon>
        <taxon>Neoptera</taxon>
        <taxon>Endopterygota</taxon>
        <taxon>Diptera</taxon>
        <taxon>Nematocera</taxon>
        <taxon>Psychodoidea</taxon>
        <taxon>Psychodidae</taxon>
        <taxon>Lutzomyia</taxon>
        <taxon>Lutzomyia</taxon>
    </lineage>
</organism>
<dbReference type="EMBL" id="AJWK01005955">
    <property type="status" value="NOT_ANNOTATED_CDS"/>
    <property type="molecule type" value="Genomic_DNA"/>
</dbReference>
<name>A0A1B0CBY2_LUTLO</name>
<reference evidence="2" key="1">
    <citation type="submission" date="2020-05" db="UniProtKB">
        <authorList>
            <consortium name="EnsemblMetazoa"/>
        </authorList>
    </citation>
    <scope>IDENTIFICATION</scope>
    <source>
        <strain evidence="2">Jacobina</strain>
    </source>
</reference>
<dbReference type="AlphaFoldDB" id="A0A1B0CBY2"/>
<sequence>MKTGAKRRIELVKKIHDALQVILNMDFTLRVDKSDTVAQTLRTGSGNISVRPQRRSPKLSSGS</sequence>
<evidence type="ECO:0000313" key="3">
    <source>
        <dbReference type="Proteomes" id="UP000092461"/>
    </source>
</evidence>
<dbReference type="VEuPathDB" id="VectorBase:LLOJ001762"/>
<dbReference type="EnsemblMetazoa" id="LLOJ001762-RA">
    <property type="protein sequence ID" value="LLOJ001762-PA"/>
    <property type="gene ID" value="LLOJ001762"/>
</dbReference>
<evidence type="ECO:0000256" key="1">
    <source>
        <dbReference type="SAM" id="MobiDB-lite"/>
    </source>
</evidence>
<proteinExistence type="predicted"/>
<accession>A0A1B0CBY2</accession>
<keyword evidence="3" id="KW-1185">Reference proteome</keyword>